<evidence type="ECO:0000256" key="1">
    <source>
        <dbReference type="ARBA" id="ARBA00022450"/>
    </source>
</evidence>
<accession>A0AAD6C277</accession>
<dbReference type="GO" id="GO:0031177">
    <property type="term" value="F:phosphopantetheine binding"/>
    <property type="evidence" value="ECO:0007669"/>
    <property type="project" value="TreeGrafter"/>
</dbReference>
<dbReference type="AlphaFoldDB" id="A0AAD6C277"/>
<keyword evidence="6" id="KW-1185">Reference proteome</keyword>
<dbReference type="GO" id="GO:0016874">
    <property type="term" value="F:ligase activity"/>
    <property type="evidence" value="ECO:0007669"/>
    <property type="project" value="UniProtKB-KW"/>
</dbReference>
<dbReference type="SUPFAM" id="SSF52777">
    <property type="entry name" value="CoA-dependent acyltransferases"/>
    <property type="match status" value="2"/>
</dbReference>
<keyword evidence="1" id="KW-0596">Phosphopantetheine</keyword>
<evidence type="ECO:0000256" key="2">
    <source>
        <dbReference type="ARBA" id="ARBA00022553"/>
    </source>
</evidence>
<dbReference type="GO" id="GO:0043041">
    <property type="term" value="P:amino acid activation for nonribosomal peptide biosynthetic process"/>
    <property type="evidence" value="ECO:0007669"/>
    <property type="project" value="TreeGrafter"/>
</dbReference>
<gene>
    <name evidence="5" type="ORF">N7458_007981</name>
</gene>
<dbReference type="EMBL" id="JAPVEA010000007">
    <property type="protein sequence ID" value="KAJ5444109.1"/>
    <property type="molecule type" value="Genomic_DNA"/>
</dbReference>
<dbReference type="RefSeq" id="XP_056764189.1">
    <property type="nucleotide sequence ID" value="XM_056911363.1"/>
</dbReference>
<dbReference type="PANTHER" id="PTHR45527">
    <property type="entry name" value="NONRIBOSOMAL PEPTIDE SYNTHETASE"/>
    <property type="match status" value="1"/>
</dbReference>
<dbReference type="GO" id="GO:0044550">
    <property type="term" value="P:secondary metabolite biosynthetic process"/>
    <property type="evidence" value="ECO:0007669"/>
    <property type="project" value="TreeGrafter"/>
</dbReference>
<dbReference type="Gene3D" id="3.30.559.30">
    <property type="entry name" value="Nonribosomal peptide synthetase, condensation domain"/>
    <property type="match status" value="1"/>
</dbReference>
<keyword evidence="3" id="KW-0436">Ligase</keyword>
<evidence type="ECO:0000256" key="4">
    <source>
        <dbReference type="ARBA" id="ARBA00029454"/>
    </source>
</evidence>
<dbReference type="Proteomes" id="UP001213681">
    <property type="component" value="Unassembled WGS sequence"/>
</dbReference>
<reference evidence="5" key="1">
    <citation type="submission" date="2022-12" db="EMBL/GenBank/DDBJ databases">
        <authorList>
            <person name="Petersen C."/>
        </authorList>
    </citation>
    <scope>NUCLEOTIDE SEQUENCE</scope>
    <source>
        <strain evidence="5">IBT 16125</strain>
    </source>
</reference>
<name>A0AAD6C277_9EURO</name>
<evidence type="ECO:0000313" key="6">
    <source>
        <dbReference type="Proteomes" id="UP001213681"/>
    </source>
</evidence>
<evidence type="ECO:0000313" key="5">
    <source>
        <dbReference type="EMBL" id="KAJ5444109.1"/>
    </source>
</evidence>
<proteinExistence type="inferred from homology"/>
<keyword evidence="2" id="KW-0597">Phosphoprotein</keyword>
<dbReference type="GeneID" id="81601606"/>
<dbReference type="GO" id="GO:0005737">
    <property type="term" value="C:cytoplasm"/>
    <property type="evidence" value="ECO:0007669"/>
    <property type="project" value="TreeGrafter"/>
</dbReference>
<reference evidence="5" key="2">
    <citation type="journal article" date="2023" name="IMA Fungus">
        <title>Comparative genomic study of the Penicillium genus elucidates a diverse pangenome and 15 lateral gene transfer events.</title>
        <authorList>
            <person name="Petersen C."/>
            <person name="Sorensen T."/>
            <person name="Nielsen M.R."/>
            <person name="Sondergaard T.E."/>
            <person name="Sorensen J.L."/>
            <person name="Fitzpatrick D.A."/>
            <person name="Frisvad J.C."/>
            <person name="Nielsen K.L."/>
        </authorList>
    </citation>
    <scope>NUCLEOTIDE SEQUENCE</scope>
    <source>
        <strain evidence="5">IBT 16125</strain>
    </source>
</reference>
<organism evidence="5 6">
    <name type="scientific">Penicillium daleae</name>
    <dbReference type="NCBI Taxonomy" id="63821"/>
    <lineage>
        <taxon>Eukaryota</taxon>
        <taxon>Fungi</taxon>
        <taxon>Dikarya</taxon>
        <taxon>Ascomycota</taxon>
        <taxon>Pezizomycotina</taxon>
        <taxon>Eurotiomycetes</taxon>
        <taxon>Eurotiomycetidae</taxon>
        <taxon>Eurotiales</taxon>
        <taxon>Aspergillaceae</taxon>
        <taxon>Penicillium</taxon>
    </lineage>
</organism>
<comment type="similarity">
    <text evidence="4">Belongs to the NRP synthetase family.</text>
</comment>
<comment type="caution">
    <text evidence="5">The sequence shown here is derived from an EMBL/GenBank/DDBJ whole genome shotgun (WGS) entry which is preliminary data.</text>
</comment>
<dbReference type="Gene3D" id="3.30.559.10">
    <property type="entry name" value="Chloramphenicol acetyltransferase-like domain"/>
    <property type="match status" value="1"/>
</dbReference>
<protein>
    <submittedName>
        <fullName evidence="5">Nonribosomal peptide synthase</fullName>
    </submittedName>
</protein>
<dbReference type="PANTHER" id="PTHR45527:SF11">
    <property type="entry name" value="NONRIBOSOMAL PEPTIDE SYNTHETASE 5"/>
    <property type="match status" value="1"/>
</dbReference>
<dbReference type="InterPro" id="IPR023213">
    <property type="entry name" value="CAT-like_dom_sf"/>
</dbReference>
<sequence length="379" mass="41859">MRLVNIAARDLRLTLTVADVFKSPVLADQATRLRPLVQTKHVAPFELMMDGNLLIQNLVDSVAKQCELTSGKVEDIYPCAPYQEEMLHDSLYGERTQMGQEVVQLASDLDLPRYMSACARVFKRFPILRTRIIEDSGKLLQVVIREDLTWQQPTSLPAYLEAESQERPSLGKATRSMGIDIGWHTPDIILGAIYAVNQSIPLPPVNLAFATFLGKINKPHHDLSDDSKQFWRSYLSPTPGSSDIPLSDDESACRPCANSGIQRLVTFQAGAVPALQQHGTEASLVRAAWACALAKHHQSPNSDVIFGTILTGRNIHLPGVDALVAPALPHTPIPVRMSSVQYEKPAHFLAQIQADATAMIPFEHDGMDRIRAIDDQVHV</sequence>
<evidence type="ECO:0000256" key="3">
    <source>
        <dbReference type="ARBA" id="ARBA00022598"/>
    </source>
</evidence>